<feature type="chain" id="PRO_5004082687" evidence="1">
    <location>
        <begin position="24"/>
        <end position="150"/>
    </location>
</feature>
<evidence type="ECO:0000313" key="2">
    <source>
        <dbReference type="EMBL" id="EMR02229.1"/>
    </source>
</evidence>
<dbReference type="RefSeq" id="WP_009196014.1">
    <property type="nucleotide sequence ID" value="NZ_AODQ01000067.1"/>
</dbReference>
<reference evidence="2 3" key="1">
    <citation type="journal article" date="2013" name="Genome Announc.">
        <title>Draft Genome Sequence of Cesiribacter andamanensis Strain AMV16T, Isolated from a Soil Sample from a Mud Volcano in the Andaman Islands, India.</title>
        <authorList>
            <person name="Shivaji S."/>
            <person name="Ara S."/>
            <person name="Begum Z."/>
            <person name="Srinivas T.N."/>
            <person name="Singh A."/>
            <person name="Kumar Pinnaka A."/>
        </authorList>
    </citation>
    <scope>NUCLEOTIDE SEQUENCE [LARGE SCALE GENOMIC DNA]</scope>
    <source>
        <strain evidence="2 3">AMV16</strain>
    </source>
</reference>
<dbReference type="Proteomes" id="UP000011910">
    <property type="component" value="Unassembled WGS sequence"/>
</dbReference>
<dbReference type="SUPFAM" id="SSF160574">
    <property type="entry name" value="BT0923-like"/>
    <property type="match status" value="1"/>
</dbReference>
<name>M7NUU7_9BACT</name>
<sequence>MKNSYKPYSLLILLFCCATLLQAQTPLTPPGRVSVKFNAKYPQQAEKASWQQTSEGYSASFSEQGRPTVSRFSAEGRWLGTDTQLRQADLPPTATQYLQDNHKGFRYLQGYRYESPNGSRYQLDVESAGKRYRLDFDGKGNFVNEGPLKE</sequence>
<dbReference type="AlphaFoldDB" id="M7NUU7"/>
<keyword evidence="3" id="KW-1185">Reference proteome</keyword>
<dbReference type="Gene3D" id="3.10.450.360">
    <property type="match status" value="1"/>
</dbReference>
<keyword evidence="1" id="KW-0732">Signal</keyword>
<accession>M7NUU7</accession>
<proteinExistence type="predicted"/>
<dbReference type="EMBL" id="AODQ01000067">
    <property type="protein sequence ID" value="EMR02229.1"/>
    <property type="molecule type" value="Genomic_DNA"/>
</dbReference>
<evidence type="ECO:0000313" key="3">
    <source>
        <dbReference type="Proteomes" id="UP000011910"/>
    </source>
</evidence>
<evidence type="ECO:0000256" key="1">
    <source>
        <dbReference type="SAM" id="SignalP"/>
    </source>
</evidence>
<feature type="signal peptide" evidence="1">
    <location>
        <begin position="1"/>
        <end position="23"/>
    </location>
</feature>
<organism evidence="2 3">
    <name type="scientific">Cesiribacter andamanensis AMV16</name>
    <dbReference type="NCBI Taxonomy" id="1279009"/>
    <lineage>
        <taxon>Bacteria</taxon>
        <taxon>Pseudomonadati</taxon>
        <taxon>Bacteroidota</taxon>
        <taxon>Cytophagia</taxon>
        <taxon>Cytophagales</taxon>
        <taxon>Cesiribacteraceae</taxon>
        <taxon>Cesiribacter</taxon>
    </lineage>
</organism>
<gene>
    <name evidence="2" type="ORF">ADICEAN_02624</name>
</gene>
<comment type="caution">
    <text evidence="2">The sequence shown here is derived from an EMBL/GenBank/DDBJ whole genome shotgun (WGS) entry which is preliminary data.</text>
</comment>
<dbReference type="OrthoDB" id="981881at2"/>
<protein>
    <submittedName>
        <fullName evidence="2">Uncharacterized protein</fullName>
    </submittedName>
</protein>